<name>A0AA46Q6D8_CYTFI</name>
<reference evidence="2" key="1">
    <citation type="submission" date="2022-10" db="EMBL/GenBank/DDBJ databases">
        <title>Mechanism of multi-heavy metal repair in Cytobacillus Firmus M7.</title>
        <authorList>
            <person name="Li X."/>
            <person name="Yu C."/>
        </authorList>
    </citation>
    <scope>NUCLEOTIDE SEQUENCE</scope>
    <source>
        <strain evidence="2">M7</strain>
        <plasmid evidence="2">p1</plasmid>
    </source>
</reference>
<geneLocation type="plasmid" evidence="2 3">
    <name>p1</name>
</geneLocation>
<sequence>MKSKIVSLLIVIIMLPFGLVPKETSADGKYPVRITEQNIIATPIDQKTLQLIQIVNFKNSGKKKEDQLPIYLPEGYSKLQVRSGLEEKDMKEIEKGIVDVTGLNPGKEKQIILSYNMPLTQSKSQWAIETSYVTESFQVIIQPGIMSFEASNLVTQSDLFEMNNQEFRRFTRVDLHPDTPWTLSFSFIGQSSLNNETSRAEDSSPSKYTEDGYKIIGKEGIGYGKAAITIILIVLAISITLIGLKRDYERSLNKSVKPKRTWLQTEKESLLQEMVQLEKDYEMKLISDKTYRETYNSIRKKLTKIIVELK</sequence>
<dbReference type="RefSeq" id="WP_263600177.1">
    <property type="nucleotide sequence ID" value="NZ_CP107028.1"/>
</dbReference>
<dbReference type="AlphaFoldDB" id="A0AA46Q6D8"/>
<keyword evidence="1" id="KW-0472">Membrane</keyword>
<organism evidence="2 3">
    <name type="scientific">Cytobacillus firmus</name>
    <name type="common">Bacillus firmus</name>
    <dbReference type="NCBI Taxonomy" id="1399"/>
    <lineage>
        <taxon>Bacteria</taxon>
        <taxon>Bacillati</taxon>
        <taxon>Bacillota</taxon>
        <taxon>Bacilli</taxon>
        <taxon>Bacillales</taxon>
        <taxon>Bacillaceae</taxon>
        <taxon>Cytobacillus</taxon>
    </lineage>
</organism>
<accession>A0AA46Q6D8</accession>
<dbReference type="Proteomes" id="UP001163104">
    <property type="component" value="Plasmid p1"/>
</dbReference>
<evidence type="ECO:0000256" key="1">
    <source>
        <dbReference type="SAM" id="Phobius"/>
    </source>
</evidence>
<evidence type="ECO:0000313" key="3">
    <source>
        <dbReference type="Proteomes" id="UP001163104"/>
    </source>
</evidence>
<keyword evidence="1" id="KW-1133">Transmembrane helix</keyword>
<keyword evidence="1" id="KW-0812">Transmembrane</keyword>
<proteinExistence type="predicted"/>
<protein>
    <submittedName>
        <fullName evidence="2">Uncharacterized protein</fullName>
    </submittedName>
</protein>
<gene>
    <name evidence="2" type="ORF">OD459_26745</name>
</gene>
<feature type="transmembrane region" description="Helical" evidence="1">
    <location>
        <begin position="223"/>
        <end position="244"/>
    </location>
</feature>
<dbReference type="EMBL" id="CP107028">
    <property type="protein sequence ID" value="UYG98084.1"/>
    <property type="molecule type" value="Genomic_DNA"/>
</dbReference>
<evidence type="ECO:0000313" key="2">
    <source>
        <dbReference type="EMBL" id="UYG98084.1"/>
    </source>
</evidence>
<keyword evidence="2" id="KW-0614">Plasmid</keyword>